<dbReference type="InterPro" id="IPR001915">
    <property type="entry name" value="Peptidase_M48"/>
</dbReference>
<dbReference type="STRING" id="2070753.A0A3A2ZBN0"/>
<dbReference type="CDD" id="cd07331">
    <property type="entry name" value="M48C_Oma1_like"/>
    <property type="match status" value="1"/>
</dbReference>
<dbReference type="AlphaFoldDB" id="A0A3A2ZBN0"/>
<evidence type="ECO:0000259" key="7">
    <source>
        <dbReference type="Pfam" id="PF01435"/>
    </source>
</evidence>
<dbReference type="OrthoDB" id="7464992at2759"/>
<dbReference type="Gene3D" id="3.30.2010.10">
    <property type="entry name" value="Metalloproteases ('zincins'), catalytic domain"/>
    <property type="match status" value="1"/>
</dbReference>
<dbReference type="Pfam" id="PF01435">
    <property type="entry name" value="Peptidase_M48"/>
    <property type="match status" value="1"/>
</dbReference>
<dbReference type="PANTHER" id="PTHR22726">
    <property type="entry name" value="METALLOENDOPEPTIDASE OMA1"/>
    <property type="match status" value="1"/>
</dbReference>
<gene>
    <name evidence="8" type="ORF">PHISCL_07103</name>
</gene>
<comment type="cofactor">
    <cofactor evidence="6">
        <name>Zn(2+)</name>
        <dbReference type="ChEBI" id="CHEBI:29105"/>
    </cofactor>
    <text evidence="6">Binds 1 zinc ion per subunit.</text>
</comment>
<dbReference type="GO" id="GO:0046872">
    <property type="term" value="F:metal ion binding"/>
    <property type="evidence" value="ECO:0007669"/>
    <property type="project" value="UniProtKB-KW"/>
</dbReference>
<sequence>MFRQPIPRAFLRNFRASSSSPQLLVPRIASPFLRPSAFQTISPVGFSSQIHTPSRAALSSLPRTITFSLRRPFSSSPLRAFRTPPGRYRRFDQGQWSGQQPSIPHIVVLLVGGAGVFYIYNLETVEATGRRRFNCIPHSKELQLGDSQYKEILRSASGHILPESHPLTQSVNRVLQRLIPEAPIEGANWRVHVINDPSTTNAFVIPGGKVFVFTGILGICGDEDGLAAVLSHEIAHVVAHHQGERISHNLLTTGAILLATILFDVSQAFTRVLFDVGFGLPNSRVQEAEADEMGLMMMAKACFDPNAAVKFWARMQKAEKVKIPQFMSTHPTHYNRMEAIRERLSKAEALYEEKGCHFIKNNTLLYSEPIPKDFGYSFQST</sequence>
<accession>A0A3A2ZBN0</accession>
<dbReference type="PANTHER" id="PTHR22726:SF1">
    <property type="entry name" value="METALLOENDOPEPTIDASE OMA1, MITOCHONDRIAL"/>
    <property type="match status" value="1"/>
</dbReference>
<evidence type="ECO:0000256" key="4">
    <source>
        <dbReference type="ARBA" id="ARBA00022833"/>
    </source>
</evidence>
<dbReference type="InterPro" id="IPR051156">
    <property type="entry name" value="Mito/Outer_Membr_Metalloprot"/>
</dbReference>
<organism evidence="8 9">
    <name type="scientific">Aspergillus sclerotialis</name>
    <dbReference type="NCBI Taxonomy" id="2070753"/>
    <lineage>
        <taxon>Eukaryota</taxon>
        <taxon>Fungi</taxon>
        <taxon>Dikarya</taxon>
        <taxon>Ascomycota</taxon>
        <taxon>Pezizomycotina</taxon>
        <taxon>Eurotiomycetes</taxon>
        <taxon>Eurotiomycetidae</taxon>
        <taxon>Eurotiales</taxon>
        <taxon>Aspergillaceae</taxon>
        <taxon>Aspergillus</taxon>
        <taxon>Aspergillus subgen. Polypaecilum</taxon>
    </lineage>
</organism>
<keyword evidence="2" id="KW-0479">Metal-binding</keyword>
<dbReference type="Proteomes" id="UP000266188">
    <property type="component" value="Unassembled WGS sequence"/>
</dbReference>
<evidence type="ECO:0000256" key="6">
    <source>
        <dbReference type="RuleBase" id="RU003983"/>
    </source>
</evidence>
<keyword evidence="5 6" id="KW-0482">Metalloprotease</keyword>
<evidence type="ECO:0000256" key="5">
    <source>
        <dbReference type="ARBA" id="ARBA00023049"/>
    </source>
</evidence>
<keyword evidence="3 6" id="KW-0378">Hydrolase</keyword>
<keyword evidence="1 6" id="KW-0645">Protease</keyword>
<evidence type="ECO:0000313" key="8">
    <source>
        <dbReference type="EMBL" id="RJE20559.1"/>
    </source>
</evidence>
<name>A0A3A2ZBN0_9EURO</name>
<keyword evidence="4 6" id="KW-0862">Zinc</keyword>
<comment type="caution">
    <text evidence="8">The sequence shown here is derived from an EMBL/GenBank/DDBJ whole genome shotgun (WGS) entry which is preliminary data.</text>
</comment>
<evidence type="ECO:0000256" key="1">
    <source>
        <dbReference type="ARBA" id="ARBA00022670"/>
    </source>
</evidence>
<evidence type="ECO:0000256" key="3">
    <source>
        <dbReference type="ARBA" id="ARBA00022801"/>
    </source>
</evidence>
<dbReference type="GO" id="GO:0034982">
    <property type="term" value="P:mitochondrial protein processing"/>
    <property type="evidence" value="ECO:0007669"/>
    <property type="project" value="TreeGrafter"/>
</dbReference>
<dbReference type="EMBL" id="MVGC01000296">
    <property type="protein sequence ID" value="RJE20559.1"/>
    <property type="molecule type" value="Genomic_DNA"/>
</dbReference>
<dbReference type="GO" id="GO:0005743">
    <property type="term" value="C:mitochondrial inner membrane"/>
    <property type="evidence" value="ECO:0007669"/>
    <property type="project" value="TreeGrafter"/>
</dbReference>
<keyword evidence="9" id="KW-1185">Reference proteome</keyword>
<feature type="domain" description="Peptidase M48" evidence="7">
    <location>
        <begin position="169"/>
        <end position="343"/>
    </location>
</feature>
<evidence type="ECO:0000313" key="9">
    <source>
        <dbReference type="Proteomes" id="UP000266188"/>
    </source>
</evidence>
<comment type="similarity">
    <text evidence="6">Belongs to the peptidase M48 family.</text>
</comment>
<dbReference type="GO" id="GO:0004222">
    <property type="term" value="F:metalloendopeptidase activity"/>
    <property type="evidence" value="ECO:0007669"/>
    <property type="project" value="InterPro"/>
</dbReference>
<protein>
    <submittedName>
        <fullName evidence="8">Mitochondrial inner membrane</fullName>
    </submittedName>
</protein>
<proteinExistence type="inferred from homology"/>
<evidence type="ECO:0000256" key="2">
    <source>
        <dbReference type="ARBA" id="ARBA00022723"/>
    </source>
</evidence>
<reference evidence="9" key="1">
    <citation type="submission" date="2017-02" db="EMBL/GenBank/DDBJ databases">
        <authorList>
            <person name="Tafer H."/>
            <person name="Lopandic K."/>
        </authorList>
    </citation>
    <scope>NUCLEOTIDE SEQUENCE [LARGE SCALE GENOMIC DNA]</scope>
    <source>
        <strain evidence="9">CBS 366.77</strain>
    </source>
</reference>
<dbReference type="GO" id="GO:0006515">
    <property type="term" value="P:protein quality control for misfolded or incompletely synthesized proteins"/>
    <property type="evidence" value="ECO:0007669"/>
    <property type="project" value="TreeGrafter"/>
</dbReference>